<protein>
    <submittedName>
        <fullName evidence="2">Uncharacterized protein</fullName>
    </submittedName>
</protein>
<keyword evidence="3" id="KW-1185">Reference proteome</keyword>
<reference evidence="2 3" key="1">
    <citation type="submission" date="2016-03" db="EMBL/GenBank/DDBJ databases">
        <title>Whole genome sequencing of Grifola frondosa 9006-11.</title>
        <authorList>
            <person name="Min B."/>
            <person name="Park H."/>
            <person name="Kim J.-G."/>
            <person name="Cho H."/>
            <person name="Oh Y.-L."/>
            <person name="Kong W.-S."/>
            <person name="Choi I.-G."/>
        </authorList>
    </citation>
    <scope>NUCLEOTIDE SEQUENCE [LARGE SCALE GENOMIC DNA]</scope>
    <source>
        <strain evidence="2 3">9006-11</strain>
    </source>
</reference>
<dbReference type="EMBL" id="LUGG01000009">
    <property type="protein sequence ID" value="OBZ72611.1"/>
    <property type="molecule type" value="Genomic_DNA"/>
</dbReference>
<gene>
    <name evidence="2" type="ORF">A0H81_07933</name>
</gene>
<dbReference type="Proteomes" id="UP000092993">
    <property type="component" value="Unassembled WGS sequence"/>
</dbReference>
<evidence type="ECO:0000313" key="3">
    <source>
        <dbReference type="Proteomes" id="UP000092993"/>
    </source>
</evidence>
<accession>A0A1C7M6Q3</accession>
<dbReference type="AlphaFoldDB" id="A0A1C7M6Q3"/>
<sequence length="117" mass="13424">MTRYQALVGHLLLFIFEKPDQKVICICDLRQLSPQTSPDTSFNTRFSLRAGHRHTAGPTSRPRQADESKKLPQHILLSAFVLLDSALIPPGRLWQPDTILQNPLAVWRVHIMKRLYV</sequence>
<comment type="caution">
    <text evidence="2">The sequence shown here is derived from an EMBL/GenBank/DDBJ whole genome shotgun (WGS) entry which is preliminary data.</text>
</comment>
<evidence type="ECO:0000313" key="2">
    <source>
        <dbReference type="EMBL" id="OBZ72611.1"/>
    </source>
</evidence>
<organism evidence="2 3">
    <name type="scientific">Grifola frondosa</name>
    <name type="common">Maitake</name>
    <name type="synonym">Polyporus frondosus</name>
    <dbReference type="NCBI Taxonomy" id="5627"/>
    <lineage>
        <taxon>Eukaryota</taxon>
        <taxon>Fungi</taxon>
        <taxon>Dikarya</taxon>
        <taxon>Basidiomycota</taxon>
        <taxon>Agaricomycotina</taxon>
        <taxon>Agaricomycetes</taxon>
        <taxon>Polyporales</taxon>
        <taxon>Grifolaceae</taxon>
        <taxon>Grifola</taxon>
    </lineage>
</organism>
<name>A0A1C7M6Q3_GRIFR</name>
<proteinExistence type="predicted"/>
<feature type="region of interest" description="Disordered" evidence="1">
    <location>
        <begin position="47"/>
        <end position="68"/>
    </location>
</feature>
<evidence type="ECO:0000256" key="1">
    <source>
        <dbReference type="SAM" id="MobiDB-lite"/>
    </source>
</evidence>